<dbReference type="Pfam" id="PF01467">
    <property type="entry name" value="CTP_transf_like"/>
    <property type="match status" value="1"/>
</dbReference>
<evidence type="ECO:0000256" key="4">
    <source>
        <dbReference type="ARBA" id="ARBA00022679"/>
    </source>
</evidence>
<comment type="similarity">
    <text evidence="10">Belongs to the NadD family.</text>
</comment>
<dbReference type="HAMAP" id="MF_00244">
    <property type="entry name" value="NaMN_adenylyltr"/>
    <property type="match status" value="1"/>
</dbReference>
<dbReference type="EMBL" id="BIFS01000001">
    <property type="protein sequence ID" value="GCE20302.1"/>
    <property type="molecule type" value="Genomic_DNA"/>
</dbReference>
<evidence type="ECO:0000313" key="12">
    <source>
        <dbReference type="EMBL" id="GCE20302.1"/>
    </source>
</evidence>
<dbReference type="EC" id="2.7.7.18" evidence="10"/>
<evidence type="ECO:0000313" key="13">
    <source>
        <dbReference type="Proteomes" id="UP000287188"/>
    </source>
</evidence>
<comment type="caution">
    <text evidence="12">The sequence shown here is derived from an EMBL/GenBank/DDBJ whole genome shotgun (WGS) entry which is preliminary data.</text>
</comment>
<dbReference type="NCBIfam" id="TIGR00125">
    <property type="entry name" value="cyt_tran_rel"/>
    <property type="match status" value="1"/>
</dbReference>
<evidence type="ECO:0000256" key="9">
    <source>
        <dbReference type="ARBA" id="ARBA00048721"/>
    </source>
</evidence>
<feature type="domain" description="Cytidyltransferase-like" evidence="11">
    <location>
        <begin position="8"/>
        <end position="179"/>
    </location>
</feature>
<dbReference type="InterPro" id="IPR004821">
    <property type="entry name" value="Cyt_trans-like"/>
</dbReference>
<dbReference type="NCBIfam" id="TIGR00482">
    <property type="entry name" value="nicotinate (nicotinamide) nucleotide adenylyltransferase"/>
    <property type="match status" value="1"/>
</dbReference>
<keyword evidence="6 10" id="KW-0547">Nucleotide-binding</keyword>
<dbReference type="UniPathway" id="UPA00253">
    <property type="reaction ID" value="UER00332"/>
</dbReference>
<evidence type="ECO:0000256" key="5">
    <source>
        <dbReference type="ARBA" id="ARBA00022695"/>
    </source>
</evidence>
<keyword evidence="8 10" id="KW-0520">NAD</keyword>
<name>A0A402AMJ2_9CHLR</name>
<organism evidence="12 13">
    <name type="scientific">Dictyobacter kobayashii</name>
    <dbReference type="NCBI Taxonomy" id="2014872"/>
    <lineage>
        <taxon>Bacteria</taxon>
        <taxon>Bacillati</taxon>
        <taxon>Chloroflexota</taxon>
        <taxon>Ktedonobacteria</taxon>
        <taxon>Ktedonobacterales</taxon>
        <taxon>Dictyobacteraceae</taxon>
        <taxon>Dictyobacter</taxon>
    </lineage>
</organism>
<evidence type="ECO:0000256" key="3">
    <source>
        <dbReference type="ARBA" id="ARBA00022642"/>
    </source>
</evidence>
<keyword evidence="4 10" id="KW-0808">Transferase</keyword>
<sequence length="210" mass="24169">MKMRSIGLMGGTFDPIHHAHLIVAEEVRYALNLTEMVFIPAGEPPHKAKRTTAPVQDRLAMVELAVASNPHFSISRIEIDRPGPSYLVDTLRLLKEQWGQDVELCFVIGWDSLEDFPTWYKPAEILEQLNRLVVVHRPGYEDNEAYNQQLEARLPGLLQKMCLIEVPQLDISSTELRRRIAEDRPIKYQTPEAVEAYIQAHNLYRYHIEG</sequence>
<keyword evidence="3 10" id="KW-0662">Pyridine nucleotide biosynthesis</keyword>
<evidence type="ECO:0000256" key="1">
    <source>
        <dbReference type="ARBA" id="ARBA00002324"/>
    </source>
</evidence>
<dbReference type="PANTHER" id="PTHR39321:SF3">
    <property type="entry name" value="PHOSPHOPANTETHEINE ADENYLYLTRANSFERASE"/>
    <property type="match status" value="1"/>
</dbReference>
<dbReference type="SUPFAM" id="SSF52374">
    <property type="entry name" value="Nucleotidylyl transferase"/>
    <property type="match status" value="1"/>
</dbReference>
<evidence type="ECO:0000256" key="2">
    <source>
        <dbReference type="ARBA" id="ARBA00005019"/>
    </source>
</evidence>
<proteinExistence type="inferred from homology"/>
<dbReference type="GO" id="GO:0005524">
    <property type="term" value="F:ATP binding"/>
    <property type="evidence" value="ECO:0007669"/>
    <property type="project" value="UniProtKB-KW"/>
</dbReference>
<reference evidence="13" key="1">
    <citation type="submission" date="2018-12" db="EMBL/GenBank/DDBJ databases">
        <title>Tengunoibacter tsumagoiensis gen. nov., sp. nov., Dictyobacter kobayashii sp. nov., D. alpinus sp. nov., and D. joshuensis sp. nov. and description of Dictyobacteraceae fam. nov. within the order Ktedonobacterales isolated from Tengu-no-mugimeshi.</title>
        <authorList>
            <person name="Wang C.M."/>
            <person name="Zheng Y."/>
            <person name="Sakai Y."/>
            <person name="Toyoda A."/>
            <person name="Minakuchi Y."/>
            <person name="Abe K."/>
            <person name="Yokota A."/>
            <person name="Yabe S."/>
        </authorList>
    </citation>
    <scope>NUCLEOTIDE SEQUENCE [LARGE SCALE GENOMIC DNA]</scope>
    <source>
        <strain evidence="13">Uno11</strain>
    </source>
</reference>
<keyword evidence="5 10" id="KW-0548">Nucleotidyltransferase</keyword>
<evidence type="ECO:0000256" key="7">
    <source>
        <dbReference type="ARBA" id="ARBA00022840"/>
    </source>
</evidence>
<dbReference type="AlphaFoldDB" id="A0A402AMJ2"/>
<keyword evidence="7 10" id="KW-0067">ATP-binding</keyword>
<gene>
    <name evidence="10 12" type="primary">nadD</name>
    <name evidence="12" type="ORF">KDK_41020</name>
</gene>
<dbReference type="GO" id="GO:0009435">
    <property type="term" value="P:NAD+ biosynthetic process"/>
    <property type="evidence" value="ECO:0007669"/>
    <property type="project" value="UniProtKB-UniRule"/>
</dbReference>
<accession>A0A402AMJ2</accession>
<comment type="function">
    <text evidence="1 10">Catalyzes the reversible adenylation of nicotinate mononucleotide (NaMN) to nicotinic acid adenine dinucleotide (NaAD).</text>
</comment>
<keyword evidence="13" id="KW-1185">Reference proteome</keyword>
<protein>
    <recommendedName>
        <fullName evidence="10">Probable nicotinate-nucleotide adenylyltransferase</fullName>
        <ecNumber evidence="10">2.7.7.18</ecNumber>
    </recommendedName>
    <alternativeName>
        <fullName evidence="10">Deamido-NAD(+) diphosphorylase</fullName>
    </alternativeName>
    <alternativeName>
        <fullName evidence="10">Deamido-NAD(+) pyrophosphorylase</fullName>
    </alternativeName>
    <alternativeName>
        <fullName evidence="10">Nicotinate mononucleotide adenylyltransferase</fullName>
        <shortName evidence="10">NaMN adenylyltransferase</shortName>
    </alternativeName>
</protein>
<dbReference type="GO" id="GO:0004515">
    <property type="term" value="F:nicotinate-nucleotide adenylyltransferase activity"/>
    <property type="evidence" value="ECO:0007669"/>
    <property type="project" value="UniProtKB-UniRule"/>
</dbReference>
<dbReference type="Proteomes" id="UP000287188">
    <property type="component" value="Unassembled WGS sequence"/>
</dbReference>
<evidence type="ECO:0000256" key="6">
    <source>
        <dbReference type="ARBA" id="ARBA00022741"/>
    </source>
</evidence>
<dbReference type="NCBIfam" id="NF000840">
    <property type="entry name" value="PRK00071.1-3"/>
    <property type="match status" value="1"/>
</dbReference>
<evidence type="ECO:0000256" key="10">
    <source>
        <dbReference type="HAMAP-Rule" id="MF_00244"/>
    </source>
</evidence>
<dbReference type="CDD" id="cd02165">
    <property type="entry name" value="NMNAT"/>
    <property type="match status" value="1"/>
</dbReference>
<comment type="catalytic activity">
    <reaction evidence="9 10">
        <text>nicotinate beta-D-ribonucleotide + ATP + H(+) = deamido-NAD(+) + diphosphate</text>
        <dbReference type="Rhea" id="RHEA:22860"/>
        <dbReference type="ChEBI" id="CHEBI:15378"/>
        <dbReference type="ChEBI" id="CHEBI:30616"/>
        <dbReference type="ChEBI" id="CHEBI:33019"/>
        <dbReference type="ChEBI" id="CHEBI:57502"/>
        <dbReference type="ChEBI" id="CHEBI:58437"/>
        <dbReference type="EC" id="2.7.7.18"/>
    </reaction>
</comment>
<evidence type="ECO:0000259" key="11">
    <source>
        <dbReference type="Pfam" id="PF01467"/>
    </source>
</evidence>
<dbReference type="InterPro" id="IPR005248">
    <property type="entry name" value="NadD/NMNAT"/>
</dbReference>
<dbReference type="PANTHER" id="PTHR39321">
    <property type="entry name" value="NICOTINATE-NUCLEOTIDE ADENYLYLTRANSFERASE-RELATED"/>
    <property type="match status" value="1"/>
</dbReference>
<evidence type="ECO:0000256" key="8">
    <source>
        <dbReference type="ARBA" id="ARBA00023027"/>
    </source>
</evidence>
<dbReference type="Gene3D" id="3.40.50.620">
    <property type="entry name" value="HUPs"/>
    <property type="match status" value="1"/>
</dbReference>
<comment type="pathway">
    <text evidence="2 10">Cofactor biosynthesis; NAD(+) biosynthesis; deamido-NAD(+) from nicotinate D-ribonucleotide: step 1/1.</text>
</comment>
<dbReference type="InterPro" id="IPR014729">
    <property type="entry name" value="Rossmann-like_a/b/a_fold"/>
</dbReference>